<evidence type="ECO:0000256" key="1">
    <source>
        <dbReference type="ARBA" id="ARBA00023015"/>
    </source>
</evidence>
<gene>
    <name evidence="6" type="ORF">M0H32_27105</name>
</gene>
<proteinExistence type="predicted"/>
<protein>
    <submittedName>
        <fullName evidence="6">TetR/AcrR family transcriptional regulator</fullName>
    </submittedName>
</protein>
<evidence type="ECO:0000256" key="4">
    <source>
        <dbReference type="PROSITE-ProRule" id="PRU00335"/>
    </source>
</evidence>
<organism evidence="6 7">
    <name type="scientific">Roseibium sediminicola</name>
    <dbReference type="NCBI Taxonomy" id="2933272"/>
    <lineage>
        <taxon>Bacteria</taxon>
        <taxon>Pseudomonadati</taxon>
        <taxon>Pseudomonadota</taxon>
        <taxon>Alphaproteobacteria</taxon>
        <taxon>Hyphomicrobiales</taxon>
        <taxon>Stappiaceae</taxon>
        <taxon>Roseibium</taxon>
    </lineage>
</organism>
<keyword evidence="1" id="KW-0805">Transcription regulation</keyword>
<sequence length="192" mass="21141">MARPREFDPDVAMEKAMVLFWDVGYEEASLAELLSAMEITKGSFYKAFRDKQSVYLLALDRYNDRVISGTVAFLGDPSAGAGRERILGLFKKVADEVRANGDRLGCFLCNAMIDRAAGGGEAEKKLQVMTRRLEGGFRQALVDDGFEEADARASARGLLSAYFGLRVLGRAGLSREMAGDCLGQVERLLRRD</sequence>
<evidence type="ECO:0000313" key="6">
    <source>
        <dbReference type="EMBL" id="MCK7615842.1"/>
    </source>
</evidence>
<keyword evidence="7" id="KW-1185">Reference proteome</keyword>
<evidence type="ECO:0000259" key="5">
    <source>
        <dbReference type="PROSITE" id="PS50977"/>
    </source>
</evidence>
<reference evidence="6" key="1">
    <citation type="submission" date="2022-04" db="EMBL/GenBank/DDBJ databases">
        <title>Roseibium sp. CAU 1639 isolated from mud.</title>
        <authorList>
            <person name="Kim W."/>
        </authorList>
    </citation>
    <scope>NUCLEOTIDE SEQUENCE</scope>
    <source>
        <strain evidence="6">CAU 1639</strain>
    </source>
</reference>
<name>A0ABT0H2D1_9HYPH</name>
<feature type="DNA-binding region" description="H-T-H motif" evidence="4">
    <location>
        <begin position="29"/>
        <end position="48"/>
    </location>
</feature>
<dbReference type="PANTHER" id="PTHR47506:SF10">
    <property type="entry name" value="TRANSCRIPTIONAL REGULATORY PROTEIN"/>
    <property type="match status" value="1"/>
</dbReference>
<dbReference type="SUPFAM" id="SSF48498">
    <property type="entry name" value="Tetracyclin repressor-like, C-terminal domain"/>
    <property type="match status" value="1"/>
</dbReference>
<accession>A0ABT0H2D1</accession>
<dbReference type="EMBL" id="JALNMJ010000032">
    <property type="protein sequence ID" value="MCK7615842.1"/>
    <property type="molecule type" value="Genomic_DNA"/>
</dbReference>
<dbReference type="Gene3D" id="1.10.357.10">
    <property type="entry name" value="Tetracycline Repressor, domain 2"/>
    <property type="match status" value="1"/>
</dbReference>
<dbReference type="PROSITE" id="PS01081">
    <property type="entry name" value="HTH_TETR_1"/>
    <property type="match status" value="1"/>
</dbReference>
<dbReference type="RefSeq" id="WP_248159683.1">
    <property type="nucleotide sequence ID" value="NZ_JALNMJ010000032.1"/>
</dbReference>
<dbReference type="SUPFAM" id="SSF46689">
    <property type="entry name" value="Homeodomain-like"/>
    <property type="match status" value="1"/>
</dbReference>
<evidence type="ECO:0000256" key="2">
    <source>
        <dbReference type="ARBA" id="ARBA00023125"/>
    </source>
</evidence>
<dbReference type="InterPro" id="IPR009057">
    <property type="entry name" value="Homeodomain-like_sf"/>
</dbReference>
<evidence type="ECO:0000256" key="3">
    <source>
        <dbReference type="ARBA" id="ARBA00023163"/>
    </source>
</evidence>
<evidence type="ECO:0000313" key="7">
    <source>
        <dbReference type="Proteomes" id="UP001431221"/>
    </source>
</evidence>
<dbReference type="PANTHER" id="PTHR47506">
    <property type="entry name" value="TRANSCRIPTIONAL REGULATORY PROTEIN"/>
    <property type="match status" value="1"/>
</dbReference>
<dbReference type="InterPro" id="IPR036271">
    <property type="entry name" value="Tet_transcr_reg_TetR-rel_C_sf"/>
</dbReference>
<keyword evidence="2 4" id="KW-0238">DNA-binding</keyword>
<dbReference type="Pfam" id="PF00440">
    <property type="entry name" value="TetR_N"/>
    <property type="match status" value="1"/>
</dbReference>
<keyword evidence="3" id="KW-0804">Transcription</keyword>
<feature type="domain" description="HTH tetR-type" evidence="5">
    <location>
        <begin position="6"/>
        <end position="66"/>
    </location>
</feature>
<dbReference type="InterPro" id="IPR023772">
    <property type="entry name" value="DNA-bd_HTH_TetR-type_CS"/>
</dbReference>
<dbReference type="Proteomes" id="UP001431221">
    <property type="component" value="Unassembled WGS sequence"/>
</dbReference>
<dbReference type="PROSITE" id="PS50977">
    <property type="entry name" value="HTH_TETR_2"/>
    <property type="match status" value="1"/>
</dbReference>
<dbReference type="Gene3D" id="1.10.10.60">
    <property type="entry name" value="Homeodomain-like"/>
    <property type="match status" value="1"/>
</dbReference>
<comment type="caution">
    <text evidence="6">The sequence shown here is derived from an EMBL/GenBank/DDBJ whole genome shotgun (WGS) entry which is preliminary data.</text>
</comment>
<dbReference type="InterPro" id="IPR001647">
    <property type="entry name" value="HTH_TetR"/>
</dbReference>